<sequence length="292" mass="33881">MKNMRLESKIKDHFNGVSIPEVDVSNKVMNRIINPTLKTNIFIKKKYAIIALSVIFIITTGFAVSKLITMKDKEGNILWTYNEGTNEYAHLNKMMDDKQTKLKLKPGESVALYVNKDNPSEFMRIISEPIITNEFSEIQKNMSDYLKFPEVLLQKYNFTEGRISKEPKDVNTEEIFREAAKTTTYDNPVFVKYIDLSDNVTGIGTTYSDGVNTININMFPWIGNDIISYEENSSKKQKIELEDYEVLYEEEENNKRVFWIKNEVYYTISSHSKEVSIQNLIKIADTIIKLNE</sequence>
<dbReference type="RefSeq" id="WP_277732616.1">
    <property type="nucleotide sequence ID" value="NZ_CP120733.1"/>
</dbReference>
<accession>A0ABY8EFX1</accession>
<evidence type="ECO:0008006" key="4">
    <source>
        <dbReference type="Google" id="ProtNLM"/>
    </source>
</evidence>
<reference evidence="2 3" key="1">
    <citation type="submission" date="2023-03" db="EMBL/GenBank/DDBJ databases">
        <title>Complete genome sequence of Tepidibacter sp. SWIR-1, isolated from a deep-sea hydrothermal vent.</title>
        <authorList>
            <person name="Li X."/>
        </authorList>
    </citation>
    <scope>NUCLEOTIDE SEQUENCE [LARGE SCALE GENOMIC DNA]</scope>
    <source>
        <strain evidence="2 3">SWIR-1</strain>
    </source>
</reference>
<dbReference type="Proteomes" id="UP001222800">
    <property type="component" value="Chromosome"/>
</dbReference>
<dbReference type="EMBL" id="CP120733">
    <property type="protein sequence ID" value="WFD10649.1"/>
    <property type="molecule type" value="Genomic_DNA"/>
</dbReference>
<proteinExistence type="predicted"/>
<name>A0ABY8EFX1_9FIRM</name>
<keyword evidence="1" id="KW-1133">Transmembrane helix</keyword>
<keyword evidence="1" id="KW-0812">Transmembrane</keyword>
<organism evidence="2 3">
    <name type="scientific">Tepidibacter hydrothermalis</name>
    <dbReference type="NCBI Taxonomy" id="3036126"/>
    <lineage>
        <taxon>Bacteria</taxon>
        <taxon>Bacillati</taxon>
        <taxon>Bacillota</taxon>
        <taxon>Clostridia</taxon>
        <taxon>Peptostreptococcales</taxon>
        <taxon>Peptostreptococcaceae</taxon>
        <taxon>Tepidibacter</taxon>
    </lineage>
</organism>
<feature type="transmembrane region" description="Helical" evidence="1">
    <location>
        <begin position="47"/>
        <end position="68"/>
    </location>
</feature>
<keyword evidence="3" id="KW-1185">Reference proteome</keyword>
<protein>
    <recommendedName>
        <fullName evidence="4">DUF4367 domain-containing protein</fullName>
    </recommendedName>
</protein>
<keyword evidence="1" id="KW-0472">Membrane</keyword>
<evidence type="ECO:0000313" key="2">
    <source>
        <dbReference type="EMBL" id="WFD10649.1"/>
    </source>
</evidence>
<evidence type="ECO:0000313" key="3">
    <source>
        <dbReference type="Proteomes" id="UP001222800"/>
    </source>
</evidence>
<gene>
    <name evidence="2" type="ORF">P4S50_00825</name>
</gene>
<evidence type="ECO:0000256" key="1">
    <source>
        <dbReference type="SAM" id="Phobius"/>
    </source>
</evidence>